<evidence type="ECO:0000259" key="4">
    <source>
        <dbReference type="Pfam" id="PF13460"/>
    </source>
</evidence>
<dbReference type="AlphaFoldDB" id="A0A4U0WTK8"/>
<name>A0A4U0WTK8_9PEZI</name>
<keyword evidence="3" id="KW-0560">Oxidoreductase</keyword>
<protein>
    <recommendedName>
        <fullName evidence="4">NAD(P)-binding domain-containing protein</fullName>
    </recommendedName>
</protein>
<reference evidence="5 6" key="1">
    <citation type="submission" date="2017-03" db="EMBL/GenBank/DDBJ databases">
        <title>Genomes of endolithic fungi from Antarctica.</title>
        <authorList>
            <person name="Coleine C."/>
            <person name="Masonjones S."/>
            <person name="Stajich J.E."/>
        </authorList>
    </citation>
    <scope>NUCLEOTIDE SEQUENCE [LARGE SCALE GENOMIC DNA]</scope>
    <source>
        <strain evidence="5 6">CCFEE 5184</strain>
    </source>
</reference>
<gene>
    <name evidence="5" type="ORF">B0A55_08187</name>
</gene>
<comment type="similarity">
    <text evidence="1">Belongs to the NmrA-type oxidoreductase family. Isoflavone reductase subfamily.</text>
</comment>
<accession>A0A4U0WTK8</accession>
<dbReference type="Pfam" id="PF13460">
    <property type="entry name" value="NAD_binding_10"/>
    <property type="match status" value="1"/>
</dbReference>
<dbReference type="PANTHER" id="PTHR47706">
    <property type="entry name" value="NMRA-LIKE FAMILY PROTEIN"/>
    <property type="match status" value="1"/>
</dbReference>
<dbReference type="GO" id="GO:0016491">
    <property type="term" value="F:oxidoreductase activity"/>
    <property type="evidence" value="ECO:0007669"/>
    <property type="project" value="UniProtKB-KW"/>
</dbReference>
<evidence type="ECO:0000256" key="1">
    <source>
        <dbReference type="ARBA" id="ARBA00005725"/>
    </source>
</evidence>
<dbReference type="SUPFAM" id="SSF51735">
    <property type="entry name" value="NAD(P)-binding Rossmann-fold domains"/>
    <property type="match status" value="1"/>
</dbReference>
<dbReference type="OrthoDB" id="419598at2759"/>
<evidence type="ECO:0000256" key="3">
    <source>
        <dbReference type="ARBA" id="ARBA00023002"/>
    </source>
</evidence>
<dbReference type="InterPro" id="IPR036291">
    <property type="entry name" value="NAD(P)-bd_dom_sf"/>
</dbReference>
<keyword evidence="2" id="KW-0521">NADP</keyword>
<keyword evidence="6" id="KW-1185">Reference proteome</keyword>
<dbReference type="InterPro" id="IPR016040">
    <property type="entry name" value="NAD(P)-bd_dom"/>
</dbReference>
<dbReference type="Proteomes" id="UP000309340">
    <property type="component" value="Unassembled WGS sequence"/>
</dbReference>
<dbReference type="Gene3D" id="3.40.50.720">
    <property type="entry name" value="NAD(P)-binding Rossmann-like Domain"/>
    <property type="match status" value="1"/>
</dbReference>
<feature type="domain" description="NAD(P)-binding" evidence="4">
    <location>
        <begin position="32"/>
        <end position="117"/>
    </location>
</feature>
<evidence type="ECO:0000313" key="6">
    <source>
        <dbReference type="Proteomes" id="UP000309340"/>
    </source>
</evidence>
<comment type="caution">
    <text evidence="5">The sequence shown here is derived from an EMBL/GenBank/DDBJ whole genome shotgun (WGS) entry which is preliminary data.</text>
</comment>
<dbReference type="PANTHER" id="PTHR47706:SF5">
    <property type="entry name" value="ISOFLAVONE REDUCTASE"/>
    <property type="match status" value="1"/>
</dbReference>
<organism evidence="5 6">
    <name type="scientific">Friedmanniomyces simplex</name>
    <dbReference type="NCBI Taxonomy" id="329884"/>
    <lineage>
        <taxon>Eukaryota</taxon>
        <taxon>Fungi</taxon>
        <taxon>Dikarya</taxon>
        <taxon>Ascomycota</taxon>
        <taxon>Pezizomycotina</taxon>
        <taxon>Dothideomycetes</taxon>
        <taxon>Dothideomycetidae</taxon>
        <taxon>Mycosphaerellales</taxon>
        <taxon>Teratosphaeriaceae</taxon>
        <taxon>Friedmanniomyces</taxon>
    </lineage>
</organism>
<sequence>MARKSVSAIVGRREEPALPEPDMSMMRVAVAGTGGLARLIAHFIQQDTGHHVVLLSREAKPQLSQEYQIVVVDYGNPQSLQFALRGIDTVISTVTGPNQLELIRAAVSMRVRRFAPAEFEGLPSLRVPNTPLDRGRSLARQWLASYSQHIQTISFVCGILYERFQPIGLGHSGIGLTPGLGSEGDYIMNCRTMSAQVPAYNANNIPNVTICMTAAQDVAKFVTKALDLPQWPAELMMYGQRIAVKDLVGLVQRLRGKSAFFG</sequence>
<evidence type="ECO:0000313" key="5">
    <source>
        <dbReference type="EMBL" id="TKA66884.1"/>
    </source>
</evidence>
<evidence type="ECO:0000256" key="2">
    <source>
        <dbReference type="ARBA" id="ARBA00022857"/>
    </source>
</evidence>
<dbReference type="EMBL" id="NAJQ01000611">
    <property type="protein sequence ID" value="TKA66884.1"/>
    <property type="molecule type" value="Genomic_DNA"/>
</dbReference>
<dbReference type="InterPro" id="IPR051609">
    <property type="entry name" value="NmrA/Isoflavone_reductase-like"/>
</dbReference>
<proteinExistence type="inferred from homology"/>